<evidence type="ECO:0000313" key="2">
    <source>
        <dbReference type="EMBL" id="GLY77554.1"/>
    </source>
</evidence>
<dbReference type="NCBIfam" id="TIGR03083">
    <property type="entry name" value="maleylpyruvate isomerase family mycothiol-dependent enzyme"/>
    <property type="match status" value="1"/>
</dbReference>
<dbReference type="GO" id="GO:0046872">
    <property type="term" value="F:metal ion binding"/>
    <property type="evidence" value="ECO:0007669"/>
    <property type="project" value="InterPro"/>
</dbReference>
<dbReference type="AlphaFoldDB" id="A0A9W6RKR0"/>
<feature type="domain" description="Mycothiol-dependent maleylpyruvate isomerase metal-binding" evidence="1">
    <location>
        <begin position="9"/>
        <end position="96"/>
    </location>
</feature>
<organism evidence="2 3">
    <name type="scientific">Actinoallomurus iriomotensis</name>
    <dbReference type="NCBI Taxonomy" id="478107"/>
    <lineage>
        <taxon>Bacteria</taxon>
        <taxon>Bacillati</taxon>
        <taxon>Actinomycetota</taxon>
        <taxon>Actinomycetes</taxon>
        <taxon>Streptosporangiales</taxon>
        <taxon>Thermomonosporaceae</taxon>
        <taxon>Actinoallomurus</taxon>
    </lineage>
</organism>
<reference evidence="2" key="1">
    <citation type="submission" date="2023-03" db="EMBL/GenBank/DDBJ databases">
        <title>Actinoallomurus iriomotensis NBRC 103681.</title>
        <authorList>
            <person name="Ichikawa N."/>
            <person name="Sato H."/>
            <person name="Tonouchi N."/>
        </authorList>
    </citation>
    <scope>NUCLEOTIDE SEQUENCE</scope>
    <source>
        <strain evidence="2">NBRC 103681</strain>
    </source>
</reference>
<name>A0A9W6RKR0_9ACTN</name>
<comment type="caution">
    <text evidence="2">The sequence shown here is derived from an EMBL/GenBank/DDBJ whole genome shotgun (WGS) entry which is preliminary data.</text>
</comment>
<accession>A0A9W6RKR0</accession>
<dbReference type="Proteomes" id="UP001165135">
    <property type="component" value="Unassembled WGS sequence"/>
</dbReference>
<dbReference type="EMBL" id="BSTJ01000007">
    <property type="protein sequence ID" value="GLY77554.1"/>
    <property type="molecule type" value="Genomic_DNA"/>
</dbReference>
<dbReference type="InterPro" id="IPR024344">
    <property type="entry name" value="MDMPI_metal-binding"/>
</dbReference>
<dbReference type="InterPro" id="IPR017517">
    <property type="entry name" value="Maleyloyr_isom"/>
</dbReference>
<sequence>MSEIREQIAEERRELAAVLAGLPADAWDADSLCAGWRVREVVAHMTMAFRYSAPKVIFGLVRARGGFDRMLDRAARRDTAALSAGELTAVLRDNAEHPWKPPRGGYGAALTHDVVHGLDVTVPLGLDRKVPEERLRLVLDGLASERGLKWFGVDLNGVELRADDIDWSYGAGEPVTGAAQDLAVLLCGRRLPPDRLTGAPAARFTRQG</sequence>
<dbReference type="RefSeq" id="WP_285627220.1">
    <property type="nucleotide sequence ID" value="NZ_BSTJ01000007.1"/>
</dbReference>
<dbReference type="Gene3D" id="1.20.120.450">
    <property type="entry name" value="dinb family like domain"/>
    <property type="match status" value="1"/>
</dbReference>
<dbReference type="Pfam" id="PF11716">
    <property type="entry name" value="MDMPI_N"/>
    <property type="match status" value="1"/>
</dbReference>
<protein>
    <recommendedName>
        <fullName evidence="1">Mycothiol-dependent maleylpyruvate isomerase metal-binding domain-containing protein</fullName>
    </recommendedName>
</protein>
<proteinExistence type="predicted"/>
<evidence type="ECO:0000259" key="1">
    <source>
        <dbReference type="Pfam" id="PF11716"/>
    </source>
</evidence>
<dbReference type="SUPFAM" id="SSF109854">
    <property type="entry name" value="DinB/YfiT-like putative metalloenzymes"/>
    <property type="match status" value="1"/>
</dbReference>
<evidence type="ECO:0000313" key="3">
    <source>
        <dbReference type="Proteomes" id="UP001165135"/>
    </source>
</evidence>
<gene>
    <name evidence="2" type="ORF">Airi01_058210</name>
</gene>
<dbReference type="InterPro" id="IPR034660">
    <property type="entry name" value="DinB/YfiT-like"/>
</dbReference>